<gene>
    <name evidence="1" type="ORF">ACFFJ2_15495</name>
</gene>
<evidence type="ECO:0000313" key="2">
    <source>
        <dbReference type="Proteomes" id="UP001589755"/>
    </source>
</evidence>
<name>A0ABV6DB32_9HYPH</name>
<proteinExistence type="predicted"/>
<accession>A0ABV6DB32</accession>
<reference evidence="1 2" key="1">
    <citation type="submission" date="2024-09" db="EMBL/GenBank/DDBJ databases">
        <authorList>
            <person name="Sun Q."/>
            <person name="Mori K."/>
        </authorList>
    </citation>
    <scope>NUCLEOTIDE SEQUENCE [LARGE SCALE GENOMIC DNA]</scope>
    <source>
        <strain evidence="1 2">CCM 8543</strain>
    </source>
</reference>
<dbReference type="InterPro" id="IPR006311">
    <property type="entry name" value="TAT_signal"/>
</dbReference>
<dbReference type="PROSITE" id="PS51318">
    <property type="entry name" value="TAT"/>
    <property type="match status" value="1"/>
</dbReference>
<sequence>MADSDHSTSLSSVTRRRLLVGTATVSLASASHISGPVSARSPEETRHVPDMAFALWQEWLTAHEKTAAACRKQQRLETRLVKEIGFPRIVVAAPGEPEPVPIVSMEELDDLLGCEPATSSLRARARADLIAHQARWDAADETIGYSQAKHVEEEAAERERQLIETLWAAPAHSLAGVAAKLDAVLAEGEWCKGCPEFPWPQIRGALADLVRIGRLQNAFQGVGSSPSAESSG</sequence>
<keyword evidence="2" id="KW-1185">Reference proteome</keyword>
<evidence type="ECO:0000313" key="1">
    <source>
        <dbReference type="EMBL" id="MFC0209807.1"/>
    </source>
</evidence>
<evidence type="ECO:0008006" key="3">
    <source>
        <dbReference type="Google" id="ProtNLM"/>
    </source>
</evidence>
<dbReference type="EMBL" id="JBHLXD010000029">
    <property type="protein sequence ID" value="MFC0209807.1"/>
    <property type="molecule type" value="Genomic_DNA"/>
</dbReference>
<dbReference type="Proteomes" id="UP001589755">
    <property type="component" value="Unassembled WGS sequence"/>
</dbReference>
<protein>
    <recommendedName>
        <fullName evidence="3">Twin-arginine translocation pathway signal</fullName>
    </recommendedName>
</protein>
<dbReference type="RefSeq" id="WP_261522428.1">
    <property type="nucleotide sequence ID" value="NZ_JAODNW010000027.1"/>
</dbReference>
<organism evidence="1 2">
    <name type="scientific">Chelativorans intermedius</name>
    <dbReference type="NCBI Taxonomy" id="515947"/>
    <lineage>
        <taxon>Bacteria</taxon>
        <taxon>Pseudomonadati</taxon>
        <taxon>Pseudomonadota</taxon>
        <taxon>Alphaproteobacteria</taxon>
        <taxon>Hyphomicrobiales</taxon>
        <taxon>Phyllobacteriaceae</taxon>
        <taxon>Chelativorans</taxon>
    </lineage>
</organism>
<comment type="caution">
    <text evidence="1">The sequence shown here is derived from an EMBL/GenBank/DDBJ whole genome shotgun (WGS) entry which is preliminary data.</text>
</comment>